<dbReference type="EMBL" id="JADIKM010000004">
    <property type="protein sequence ID" value="MFK2905396.1"/>
    <property type="molecule type" value="Genomic_DNA"/>
</dbReference>
<comment type="caution">
    <text evidence="1">The sequence shown here is derived from an EMBL/GenBank/DDBJ whole genome shotgun (WGS) entry which is preliminary data.</text>
</comment>
<dbReference type="Proteomes" id="UP001620460">
    <property type="component" value="Unassembled WGS sequence"/>
</dbReference>
<evidence type="ECO:0000313" key="2">
    <source>
        <dbReference type="Proteomes" id="UP001620460"/>
    </source>
</evidence>
<accession>A0ABW8JYX8</accession>
<name>A0ABW8JYX8_9GAMM</name>
<reference evidence="1 2" key="1">
    <citation type="submission" date="2020-10" db="EMBL/GenBank/DDBJ databases">
        <title>Phylogeny of dyella-like bacteria.</title>
        <authorList>
            <person name="Fu J."/>
        </authorList>
    </citation>
    <scope>NUCLEOTIDE SEQUENCE [LARGE SCALE GENOMIC DNA]</scope>
    <source>
        <strain evidence="1 2">Gsoil3046</strain>
    </source>
</reference>
<protein>
    <submittedName>
        <fullName evidence="1">Uncharacterized protein</fullName>
    </submittedName>
</protein>
<proteinExistence type="predicted"/>
<keyword evidence="2" id="KW-1185">Reference proteome</keyword>
<sequence>MSARRVAPPPVTTLPLMTRYCGYLIRCSVDSFTVSLAGDEVMHQPYPQARKTLADAHLGPWMLEQAKAFVDARRAGHV</sequence>
<evidence type="ECO:0000313" key="1">
    <source>
        <dbReference type="EMBL" id="MFK2905396.1"/>
    </source>
</evidence>
<dbReference type="RefSeq" id="WP_404634864.1">
    <property type="nucleotide sequence ID" value="NZ_JADIKM010000004.1"/>
</dbReference>
<gene>
    <name evidence="1" type="ORF">ISP17_15640</name>
</gene>
<organism evidence="1 2">
    <name type="scientific">Dyella ginsengisoli</name>
    <dbReference type="NCBI Taxonomy" id="363848"/>
    <lineage>
        <taxon>Bacteria</taxon>
        <taxon>Pseudomonadati</taxon>
        <taxon>Pseudomonadota</taxon>
        <taxon>Gammaproteobacteria</taxon>
        <taxon>Lysobacterales</taxon>
        <taxon>Rhodanobacteraceae</taxon>
        <taxon>Dyella</taxon>
    </lineage>
</organism>